<evidence type="ECO:0000256" key="4">
    <source>
        <dbReference type="ARBA" id="ARBA00022725"/>
    </source>
</evidence>
<evidence type="ECO:0000256" key="9">
    <source>
        <dbReference type="ARBA" id="ARBA00023224"/>
    </source>
</evidence>
<proteinExistence type="predicted"/>
<dbReference type="GO" id="GO:0005886">
    <property type="term" value="C:plasma membrane"/>
    <property type="evidence" value="ECO:0007669"/>
    <property type="project" value="UniProtKB-SubCell"/>
</dbReference>
<keyword evidence="2" id="KW-1003">Cell membrane</keyword>
<evidence type="ECO:0000313" key="13">
    <source>
        <dbReference type="Proteomes" id="UP000050525"/>
    </source>
</evidence>
<keyword evidence="13" id="KW-1185">Reference proteome</keyword>
<comment type="subcellular location">
    <subcellularLocation>
        <location evidence="1">Cell membrane</location>
        <topology evidence="1">Multi-pass membrane protein</topology>
    </subcellularLocation>
</comment>
<dbReference type="InterPro" id="IPR017452">
    <property type="entry name" value="GPCR_Rhodpsn_7TM"/>
</dbReference>
<keyword evidence="5 10" id="KW-1133">Transmembrane helix</keyword>
<name>A0A151P0M9_ALLMI</name>
<evidence type="ECO:0000256" key="2">
    <source>
        <dbReference type="ARBA" id="ARBA00022475"/>
    </source>
</evidence>
<organism evidence="12 13">
    <name type="scientific">Alligator mississippiensis</name>
    <name type="common">American alligator</name>
    <dbReference type="NCBI Taxonomy" id="8496"/>
    <lineage>
        <taxon>Eukaryota</taxon>
        <taxon>Metazoa</taxon>
        <taxon>Chordata</taxon>
        <taxon>Craniata</taxon>
        <taxon>Vertebrata</taxon>
        <taxon>Euteleostomi</taxon>
        <taxon>Archelosauria</taxon>
        <taxon>Archosauria</taxon>
        <taxon>Crocodylia</taxon>
        <taxon>Alligatoridae</taxon>
        <taxon>Alligatorinae</taxon>
        <taxon>Alligator</taxon>
    </lineage>
</organism>
<feature type="domain" description="G-protein coupled receptors family 1 profile" evidence="11">
    <location>
        <begin position="1"/>
        <end position="184"/>
    </location>
</feature>
<keyword evidence="4" id="KW-0552">Olfaction</keyword>
<protein>
    <recommendedName>
        <fullName evidence="11">G-protein coupled receptors family 1 profile domain-containing protein</fullName>
    </recommendedName>
</protein>
<evidence type="ECO:0000256" key="10">
    <source>
        <dbReference type="SAM" id="Phobius"/>
    </source>
</evidence>
<dbReference type="InterPro" id="IPR050516">
    <property type="entry name" value="Olfactory_GPCR"/>
</dbReference>
<keyword evidence="4" id="KW-0716">Sensory transduction</keyword>
<dbReference type="EMBL" id="AKHW03001371">
    <property type="protein sequence ID" value="KYO42666.1"/>
    <property type="molecule type" value="Genomic_DNA"/>
</dbReference>
<keyword evidence="7 10" id="KW-0472">Membrane</keyword>
<keyword evidence="6" id="KW-0297">G-protein coupled receptor</keyword>
<reference evidence="12 13" key="1">
    <citation type="journal article" date="2012" name="Genome Biol.">
        <title>Sequencing three crocodilian genomes to illuminate the evolution of archosaurs and amniotes.</title>
        <authorList>
            <person name="St John J.A."/>
            <person name="Braun E.L."/>
            <person name="Isberg S.R."/>
            <person name="Miles L.G."/>
            <person name="Chong A.Y."/>
            <person name="Gongora J."/>
            <person name="Dalzell P."/>
            <person name="Moran C."/>
            <person name="Bed'hom B."/>
            <person name="Abzhanov A."/>
            <person name="Burgess S.C."/>
            <person name="Cooksey A.M."/>
            <person name="Castoe T.A."/>
            <person name="Crawford N.G."/>
            <person name="Densmore L.D."/>
            <person name="Drew J.C."/>
            <person name="Edwards S.V."/>
            <person name="Faircloth B.C."/>
            <person name="Fujita M.K."/>
            <person name="Greenwold M.J."/>
            <person name="Hoffmann F.G."/>
            <person name="Howard J.M."/>
            <person name="Iguchi T."/>
            <person name="Janes D.E."/>
            <person name="Khan S.Y."/>
            <person name="Kohno S."/>
            <person name="de Koning A.J."/>
            <person name="Lance S.L."/>
            <person name="McCarthy F.M."/>
            <person name="McCormack J.E."/>
            <person name="Merchant M.E."/>
            <person name="Peterson D.G."/>
            <person name="Pollock D.D."/>
            <person name="Pourmand N."/>
            <person name="Raney B.J."/>
            <person name="Roessler K.A."/>
            <person name="Sanford J.R."/>
            <person name="Sawyer R.H."/>
            <person name="Schmidt C.J."/>
            <person name="Triplett E.W."/>
            <person name="Tuberville T.D."/>
            <person name="Venegas-Anaya M."/>
            <person name="Howard J.T."/>
            <person name="Jarvis E.D."/>
            <person name="Guillette L.J.Jr."/>
            <person name="Glenn T.C."/>
            <person name="Green R.E."/>
            <person name="Ray D.A."/>
        </authorList>
    </citation>
    <scope>NUCLEOTIDE SEQUENCE [LARGE SCALE GENOMIC DNA]</scope>
    <source>
        <strain evidence="12">KSC_2009_1</strain>
    </source>
</reference>
<feature type="transmembrane region" description="Helical" evidence="10">
    <location>
        <begin position="82"/>
        <end position="100"/>
    </location>
</feature>
<evidence type="ECO:0000256" key="5">
    <source>
        <dbReference type="ARBA" id="ARBA00022989"/>
    </source>
</evidence>
<dbReference type="Pfam" id="PF13853">
    <property type="entry name" value="7tm_4"/>
    <property type="match status" value="1"/>
</dbReference>
<dbReference type="PANTHER" id="PTHR26452">
    <property type="entry name" value="OLFACTORY RECEPTOR"/>
    <property type="match status" value="1"/>
</dbReference>
<evidence type="ECO:0000256" key="6">
    <source>
        <dbReference type="ARBA" id="ARBA00023040"/>
    </source>
</evidence>
<gene>
    <name evidence="12" type="ORF">Y1Q_0003939</name>
</gene>
<dbReference type="InterPro" id="IPR000725">
    <property type="entry name" value="Olfact_rcpt"/>
</dbReference>
<dbReference type="Gene3D" id="1.20.1070.10">
    <property type="entry name" value="Rhodopsin 7-helix transmembrane proteins"/>
    <property type="match status" value="1"/>
</dbReference>
<feature type="transmembrane region" description="Helical" evidence="10">
    <location>
        <begin position="139"/>
        <end position="167"/>
    </location>
</feature>
<feature type="transmembrane region" description="Helical" evidence="10">
    <location>
        <begin position="34"/>
        <end position="62"/>
    </location>
</feature>
<dbReference type="AlphaFoldDB" id="A0A151P0M9"/>
<evidence type="ECO:0000313" key="12">
    <source>
        <dbReference type="EMBL" id="KYO42666.1"/>
    </source>
</evidence>
<dbReference type="Proteomes" id="UP000050525">
    <property type="component" value="Unassembled WGS sequence"/>
</dbReference>
<keyword evidence="3 10" id="KW-0812">Transmembrane</keyword>
<dbReference type="SUPFAM" id="SSF81321">
    <property type="entry name" value="Family A G protein-coupled receptor-like"/>
    <property type="match status" value="1"/>
</dbReference>
<keyword evidence="8" id="KW-0675">Receptor</keyword>
<keyword evidence="9" id="KW-0807">Transducer</keyword>
<dbReference type="PRINTS" id="PR00245">
    <property type="entry name" value="OLFACTORYR"/>
</dbReference>
<evidence type="ECO:0000256" key="3">
    <source>
        <dbReference type="ARBA" id="ARBA00022692"/>
    </source>
</evidence>
<sequence>MYFFLFHLAVVDIICTPTIMPKMLENLVTITSTLSFAGCIAQLSSFTWFLCTEMALFTVMAYNRYVAICYPLHYSTVMNKRVCCSLSTVVTIIAVTNSWVNIGLIVRLTFCGPNIMNYFFCEIPPLLALSYSSVKINKIMVFTADIFLAMGDFLLTCLSYCFILKAIMKIRTCEGKKKALYLLFSPHCGVSLLLHCYLHLHEASLQLCL</sequence>
<accession>A0A151P0M9</accession>
<dbReference type="GO" id="GO:0004984">
    <property type="term" value="F:olfactory receptor activity"/>
    <property type="evidence" value="ECO:0007669"/>
    <property type="project" value="InterPro"/>
</dbReference>
<comment type="caution">
    <text evidence="12">The sequence shown here is derived from an EMBL/GenBank/DDBJ whole genome shotgun (WGS) entry which is preliminary data.</text>
</comment>
<evidence type="ECO:0000256" key="8">
    <source>
        <dbReference type="ARBA" id="ARBA00023170"/>
    </source>
</evidence>
<evidence type="ECO:0000256" key="1">
    <source>
        <dbReference type="ARBA" id="ARBA00004651"/>
    </source>
</evidence>
<evidence type="ECO:0000256" key="7">
    <source>
        <dbReference type="ARBA" id="ARBA00023136"/>
    </source>
</evidence>
<evidence type="ECO:0000259" key="11">
    <source>
        <dbReference type="PROSITE" id="PS50262"/>
    </source>
</evidence>
<dbReference type="GO" id="GO:0004930">
    <property type="term" value="F:G protein-coupled receptor activity"/>
    <property type="evidence" value="ECO:0007669"/>
    <property type="project" value="UniProtKB-KW"/>
</dbReference>
<dbReference type="PROSITE" id="PS50262">
    <property type="entry name" value="G_PROTEIN_RECEP_F1_2"/>
    <property type="match status" value="1"/>
</dbReference>